<comment type="caution">
    <text evidence="1">The sequence shown here is derived from an EMBL/GenBank/DDBJ whole genome shotgun (WGS) entry which is preliminary data.</text>
</comment>
<protein>
    <submittedName>
        <fullName evidence="1">Uncharacterized protein</fullName>
    </submittedName>
</protein>
<evidence type="ECO:0000313" key="2">
    <source>
        <dbReference type="Proteomes" id="UP000692954"/>
    </source>
</evidence>
<dbReference type="Proteomes" id="UP000692954">
    <property type="component" value="Unassembled WGS sequence"/>
</dbReference>
<organism evidence="1 2">
    <name type="scientific">Paramecium sonneborni</name>
    <dbReference type="NCBI Taxonomy" id="65129"/>
    <lineage>
        <taxon>Eukaryota</taxon>
        <taxon>Sar</taxon>
        <taxon>Alveolata</taxon>
        <taxon>Ciliophora</taxon>
        <taxon>Intramacronucleata</taxon>
        <taxon>Oligohymenophorea</taxon>
        <taxon>Peniculida</taxon>
        <taxon>Parameciidae</taxon>
        <taxon>Paramecium</taxon>
    </lineage>
</organism>
<accession>A0A8S1NRK8</accession>
<keyword evidence="2" id="KW-1185">Reference proteome</keyword>
<evidence type="ECO:0000313" key="1">
    <source>
        <dbReference type="EMBL" id="CAD8091835.1"/>
    </source>
</evidence>
<dbReference type="EMBL" id="CAJJDN010000058">
    <property type="protein sequence ID" value="CAD8091835.1"/>
    <property type="molecule type" value="Genomic_DNA"/>
</dbReference>
<gene>
    <name evidence="1" type="ORF">PSON_ATCC_30995.1.T0580081</name>
</gene>
<proteinExistence type="predicted"/>
<dbReference type="AlphaFoldDB" id="A0A8S1NRK8"/>
<sequence length="208" mass="24389">MKAAAPRIYKINQGEKVGMQSSSFNNIILNVHRHFLITQNQKERRQQLIHFEILNNMLNWPKIEMLKQNGCLKLISMQIFSNNRSNNNVWSNSNSRFSNEISQKVEIITNWIYINMSGSYSQTYCGIQLLCFSKQQKDHSVDTGDTFFFLGEVGRLESLMQLSILHLCQDQLISLIMLLFFKADSGNISFQRRQQNWYHQKSYQSSFT</sequence>
<name>A0A8S1NRK8_9CILI</name>
<reference evidence="1" key="1">
    <citation type="submission" date="2021-01" db="EMBL/GenBank/DDBJ databases">
        <authorList>
            <consortium name="Genoscope - CEA"/>
            <person name="William W."/>
        </authorList>
    </citation>
    <scope>NUCLEOTIDE SEQUENCE</scope>
</reference>